<keyword evidence="9" id="KW-0862">Zinc</keyword>
<evidence type="ECO:0000256" key="11">
    <source>
        <dbReference type="ARBA" id="ARBA00023015"/>
    </source>
</evidence>
<name>A0A287CZ03_ICTTR</name>
<feature type="domain" description="C2H2-type" evidence="20">
    <location>
        <begin position="394"/>
        <end position="421"/>
    </location>
</feature>
<evidence type="ECO:0000259" key="21">
    <source>
        <dbReference type="PROSITE" id="PS50804"/>
    </source>
</evidence>
<dbReference type="GO" id="GO:0008270">
    <property type="term" value="F:zinc ion binding"/>
    <property type="evidence" value="ECO:0007669"/>
    <property type="project" value="UniProtKB-KW"/>
</dbReference>
<reference evidence="23" key="3">
    <citation type="submission" date="2025-09" db="UniProtKB">
        <authorList>
            <consortium name="Ensembl"/>
        </authorList>
    </citation>
    <scope>IDENTIFICATION</scope>
</reference>
<reference evidence="23" key="2">
    <citation type="submission" date="2025-08" db="UniProtKB">
        <authorList>
            <consortium name="Ensembl"/>
        </authorList>
    </citation>
    <scope>IDENTIFICATION</scope>
</reference>
<keyword evidence="4" id="KW-1017">Isopeptide bond</keyword>
<keyword evidence="24" id="KW-1185">Reference proteome</keyword>
<comment type="subcellular location">
    <subcellularLocation>
        <location evidence="2 18">Nucleus</location>
    </subcellularLocation>
</comment>
<keyword evidence="6" id="KW-0479">Metal-binding</keyword>
<protein>
    <recommendedName>
        <fullName evidence="15">Zinc finger protein 394</fullName>
    </recommendedName>
    <alternativeName>
        <fullName evidence="16">Zinc finger protein 94</fullName>
    </alternativeName>
</protein>
<dbReference type="SUPFAM" id="SSF47353">
    <property type="entry name" value="Retrovirus capsid dimerization domain-like"/>
    <property type="match status" value="1"/>
</dbReference>
<feature type="compositionally biased region" description="Polar residues" evidence="19">
    <location>
        <begin position="279"/>
        <end position="304"/>
    </location>
</feature>
<evidence type="ECO:0000256" key="7">
    <source>
        <dbReference type="ARBA" id="ARBA00022737"/>
    </source>
</evidence>
<dbReference type="SUPFAM" id="SSF57667">
    <property type="entry name" value="beta-beta-alpha zinc fingers"/>
    <property type="match status" value="4"/>
</dbReference>
<evidence type="ECO:0000256" key="15">
    <source>
        <dbReference type="ARBA" id="ARBA00068039"/>
    </source>
</evidence>
<dbReference type="Pfam" id="PF02023">
    <property type="entry name" value="SCAN"/>
    <property type="match status" value="1"/>
</dbReference>
<dbReference type="STRING" id="43179.ENSSTOP00000026484"/>
<feature type="domain" description="C2H2-type" evidence="20">
    <location>
        <begin position="477"/>
        <end position="504"/>
    </location>
</feature>
<dbReference type="PROSITE" id="PS50804">
    <property type="entry name" value="SCAN_BOX"/>
    <property type="match status" value="1"/>
</dbReference>
<evidence type="ECO:0000259" key="20">
    <source>
        <dbReference type="PROSITE" id="PS50157"/>
    </source>
</evidence>
<feature type="domain" description="C2H2-type" evidence="20">
    <location>
        <begin position="505"/>
        <end position="532"/>
    </location>
</feature>
<dbReference type="Gene3D" id="3.30.160.60">
    <property type="entry name" value="Classic Zinc Finger"/>
    <property type="match status" value="6"/>
</dbReference>
<dbReference type="InParanoid" id="A0A287CZ03"/>
<evidence type="ECO:0000256" key="13">
    <source>
        <dbReference type="ARBA" id="ARBA00023163"/>
    </source>
</evidence>
<keyword evidence="10" id="KW-0832">Ubl conjugation</keyword>
<dbReference type="Gene3D" id="1.10.4020.10">
    <property type="entry name" value="DNA breaking-rejoining enzymes"/>
    <property type="match status" value="1"/>
</dbReference>
<keyword evidence="7" id="KW-0677">Repeat</keyword>
<evidence type="ECO:0000256" key="8">
    <source>
        <dbReference type="ARBA" id="ARBA00022771"/>
    </source>
</evidence>
<proteinExistence type="inferred from homology"/>
<dbReference type="EMBL" id="AGTP01102963">
    <property type="status" value="NOT_ANNOTATED_CDS"/>
    <property type="molecule type" value="Genomic_DNA"/>
</dbReference>
<dbReference type="InterPro" id="IPR038269">
    <property type="entry name" value="SCAN_sf"/>
</dbReference>
<dbReference type="FunFam" id="1.10.4020.10:FF:000001">
    <property type="entry name" value="zinc finger protein 263 isoform X1"/>
    <property type="match status" value="1"/>
</dbReference>
<dbReference type="AlphaFoldDB" id="A0A287CZ03"/>
<sequence>MNSLGLLSSHLKARLWESQQVPEEDGLELVCPKARTAARSRVVAQPLPEGLFIVKVEEDSLGGQESYPPGAWQDSETSRQQFRQLRYQEVDGPEEALSRLRELCRRWLRPEMRSKEQILELLVLEQFLTILPDELQAWVRDHCPESGEEAAAVARALQRALGGTSPPGLVTLKDVAVSLPWEEWEQLDPAQRDFCRENVQKDNGSTVLPSLETKAENKGLIPKEEILEEAEPQVWLQEVSQGKASLFSKCYNMCKERVEKHPRDPVSLKLKNSEEQGLRSRTTISDLNSNGSTEEGVSKNNEFGNSAKSSSFVLGQHIQKSLRPVDGEEQGNKCKESFDEVKHHIAKPHNSVVSETPRWLHEERPYKCDRCEKRFKQRSDLLKHQRIHTGEKPYECQECEKSFSQSAALIKHQRTHTGEKPYICLKCGEHFRQSSHLNRHQRTHAGEKFCKCEECGETCHVSNLFRHQRLHKGERPYKCEECEKSFKQRSDLFKHQRIHTGEKPYGCSVCGKSFSQSATLIKHQRTHTGEKPYKCVECGESFRQSTHLVRHQRIHQGIPHRVHSVQLESQEILYDGELL</sequence>
<comment type="similarity">
    <text evidence="3">Belongs to the krueppel C2H2-type zinc-finger protein family.</text>
</comment>
<dbReference type="PANTHER" id="PTHR23226">
    <property type="entry name" value="ZINC FINGER AND SCAN DOMAIN-CONTAINING"/>
    <property type="match status" value="1"/>
</dbReference>
<reference evidence="24" key="1">
    <citation type="submission" date="2011-11" db="EMBL/GenBank/DDBJ databases">
        <title>The Draft Genome of Spermophilus tridecemlineatus.</title>
        <authorList>
            <consortium name="The Broad Institute Genome Assembly &amp; Analysis Group"/>
            <consortium name="Computational R&amp;D Group"/>
            <consortium name="and Sequencing Platform"/>
            <person name="Di Palma F."/>
            <person name="Alfoldi J."/>
            <person name="Johnson J."/>
            <person name="Berlin A."/>
            <person name="Gnerre S."/>
            <person name="Jaffe D."/>
            <person name="MacCallum I."/>
            <person name="Young S."/>
            <person name="Walker B.J."/>
            <person name="Lindblad-Toh K."/>
        </authorList>
    </citation>
    <scope>NUCLEOTIDE SEQUENCE [LARGE SCALE GENOMIC DNA]</scope>
</reference>
<dbReference type="SUPFAM" id="SSF109640">
    <property type="entry name" value="KRAB domain (Kruppel-associated box)"/>
    <property type="match status" value="1"/>
</dbReference>
<dbReference type="GO" id="GO:0000981">
    <property type="term" value="F:DNA-binding transcription factor activity, RNA polymerase II-specific"/>
    <property type="evidence" value="ECO:0007669"/>
    <property type="project" value="TreeGrafter"/>
</dbReference>
<keyword evidence="13" id="KW-0804">Transcription</keyword>
<feature type="domain" description="C2H2-type" evidence="20">
    <location>
        <begin position="422"/>
        <end position="449"/>
    </location>
</feature>
<feature type="domain" description="C2H2-type" evidence="20">
    <location>
        <begin position="533"/>
        <end position="557"/>
    </location>
</feature>
<dbReference type="PROSITE" id="PS00028">
    <property type="entry name" value="ZINC_FINGER_C2H2_1"/>
    <property type="match status" value="6"/>
</dbReference>
<dbReference type="InterPro" id="IPR036051">
    <property type="entry name" value="KRAB_dom_sf"/>
</dbReference>
<dbReference type="InterPro" id="IPR036236">
    <property type="entry name" value="Znf_C2H2_sf"/>
</dbReference>
<evidence type="ECO:0000256" key="1">
    <source>
        <dbReference type="ARBA" id="ARBA00003767"/>
    </source>
</evidence>
<accession>A0A287CZ03</accession>
<dbReference type="SMART" id="SM00349">
    <property type="entry name" value="KRAB"/>
    <property type="match status" value="1"/>
</dbReference>
<feature type="domain" description="SCAN box" evidence="21">
    <location>
        <begin position="79"/>
        <end position="161"/>
    </location>
</feature>
<dbReference type="Gene3D" id="6.10.140.140">
    <property type="match status" value="1"/>
</dbReference>
<feature type="domain" description="C2H2-type" evidence="20">
    <location>
        <begin position="366"/>
        <end position="393"/>
    </location>
</feature>
<evidence type="ECO:0000256" key="14">
    <source>
        <dbReference type="ARBA" id="ARBA00023242"/>
    </source>
</evidence>
<dbReference type="GO" id="GO:0005634">
    <property type="term" value="C:nucleus"/>
    <property type="evidence" value="ECO:0007669"/>
    <property type="project" value="UniProtKB-SubCell"/>
</dbReference>
<feature type="region of interest" description="Disordered" evidence="19">
    <location>
        <begin position="271"/>
        <end position="304"/>
    </location>
</feature>
<evidence type="ECO:0000256" key="18">
    <source>
        <dbReference type="PROSITE-ProRule" id="PRU00187"/>
    </source>
</evidence>
<dbReference type="InterPro" id="IPR001909">
    <property type="entry name" value="KRAB"/>
</dbReference>
<dbReference type="GO" id="GO:0000978">
    <property type="term" value="F:RNA polymerase II cis-regulatory region sequence-specific DNA binding"/>
    <property type="evidence" value="ECO:0007669"/>
    <property type="project" value="TreeGrafter"/>
</dbReference>
<gene>
    <name evidence="23" type="primary">ZNF394</name>
</gene>
<dbReference type="CDD" id="cd07936">
    <property type="entry name" value="SCAN"/>
    <property type="match status" value="1"/>
</dbReference>
<keyword evidence="12" id="KW-0238">DNA-binding</keyword>
<dbReference type="Proteomes" id="UP000005215">
    <property type="component" value="Unassembled WGS sequence"/>
</dbReference>
<dbReference type="FunCoup" id="A0A287CZ03">
    <property type="interactions" value="299"/>
</dbReference>
<comment type="function">
    <text evidence="1">May be involved in transcriptional regulation.</text>
</comment>
<dbReference type="PANTHER" id="PTHR23226:SF416">
    <property type="entry name" value="FI01424P"/>
    <property type="match status" value="1"/>
</dbReference>
<dbReference type="FunFam" id="3.30.160.60:FF:001234">
    <property type="entry name" value="Zinc finger protein 394"/>
    <property type="match status" value="2"/>
</dbReference>
<dbReference type="InterPro" id="IPR003309">
    <property type="entry name" value="SCAN_dom"/>
</dbReference>
<evidence type="ECO:0000256" key="17">
    <source>
        <dbReference type="PROSITE-ProRule" id="PRU00042"/>
    </source>
</evidence>
<dbReference type="SMART" id="SM00431">
    <property type="entry name" value="SCAN"/>
    <property type="match status" value="1"/>
</dbReference>
<evidence type="ECO:0000256" key="3">
    <source>
        <dbReference type="ARBA" id="ARBA00006991"/>
    </source>
</evidence>
<keyword evidence="11" id="KW-0805">Transcription regulation</keyword>
<dbReference type="PROSITE" id="PS50157">
    <property type="entry name" value="ZINC_FINGER_C2H2_2"/>
    <property type="match status" value="7"/>
</dbReference>
<dbReference type="PROSITE" id="PS50805">
    <property type="entry name" value="KRAB"/>
    <property type="match status" value="1"/>
</dbReference>
<dbReference type="CDD" id="cd07765">
    <property type="entry name" value="KRAB_A-box"/>
    <property type="match status" value="1"/>
</dbReference>
<evidence type="ECO:0000256" key="10">
    <source>
        <dbReference type="ARBA" id="ARBA00022843"/>
    </source>
</evidence>
<evidence type="ECO:0000256" key="6">
    <source>
        <dbReference type="ARBA" id="ARBA00022723"/>
    </source>
</evidence>
<dbReference type="EMBL" id="AGTP01102964">
    <property type="status" value="NOT_ANNOTATED_CDS"/>
    <property type="molecule type" value="Genomic_DNA"/>
</dbReference>
<organism evidence="23 24">
    <name type="scientific">Ictidomys tridecemlineatus</name>
    <name type="common">Thirteen-lined ground squirrel</name>
    <name type="synonym">Spermophilus tridecemlineatus</name>
    <dbReference type="NCBI Taxonomy" id="43179"/>
    <lineage>
        <taxon>Eukaryota</taxon>
        <taxon>Metazoa</taxon>
        <taxon>Chordata</taxon>
        <taxon>Craniata</taxon>
        <taxon>Vertebrata</taxon>
        <taxon>Euteleostomi</taxon>
        <taxon>Mammalia</taxon>
        <taxon>Eutheria</taxon>
        <taxon>Euarchontoglires</taxon>
        <taxon>Glires</taxon>
        <taxon>Rodentia</taxon>
        <taxon>Sciuromorpha</taxon>
        <taxon>Sciuridae</taxon>
        <taxon>Xerinae</taxon>
        <taxon>Marmotini</taxon>
        <taxon>Ictidomys</taxon>
    </lineage>
</organism>
<dbReference type="SMART" id="SM00355">
    <property type="entry name" value="ZnF_C2H2"/>
    <property type="match status" value="7"/>
</dbReference>
<dbReference type="FunFam" id="3.30.160.60:FF:000011">
    <property type="entry name" value="zinc finger protein 615 isoform X1"/>
    <property type="match status" value="1"/>
</dbReference>
<dbReference type="Pfam" id="PF00096">
    <property type="entry name" value="zf-C2H2"/>
    <property type="match status" value="6"/>
</dbReference>
<evidence type="ECO:0000313" key="24">
    <source>
        <dbReference type="Proteomes" id="UP000005215"/>
    </source>
</evidence>
<evidence type="ECO:0000259" key="22">
    <source>
        <dbReference type="PROSITE" id="PS50805"/>
    </source>
</evidence>
<feature type="domain" description="KRAB" evidence="22">
    <location>
        <begin position="170"/>
        <end position="247"/>
    </location>
</feature>
<evidence type="ECO:0000256" key="16">
    <source>
        <dbReference type="ARBA" id="ARBA00078508"/>
    </source>
</evidence>
<evidence type="ECO:0000313" key="23">
    <source>
        <dbReference type="Ensembl" id="ENSSTOP00000026484.1"/>
    </source>
</evidence>
<feature type="domain" description="C2H2-type" evidence="20">
    <location>
        <begin position="450"/>
        <end position="476"/>
    </location>
</feature>
<dbReference type="Ensembl" id="ENSSTOT00000039735.1">
    <property type="protein sequence ID" value="ENSSTOP00000026484.1"/>
    <property type="gene ID" value="ENSSTOG00000032054.1"/>
</dbReference>
<keyword evidence="14 18" id="KW-0539">Nucleus</keyword>
<evidence type="ECO:0000256" key="2">
    <source>
        <dbReference type="ARBA" id="ARBA00004123"/>
    </source>
</evidence>
<dbReference type="FunFam" id="3.30.160.60:FF:000512">
    <property type="entry name" value="zinc finger protein 197 isoform X1"/>
    <property type="match status" value="1"/>
</dbReference>
<dbReference type="GeneTree" id="ENSGT00940000162347"/>
<evidence type="ECO:0000256" key="19">
    <source>
        <dbReference type="SAM" id="MobiDB-lite"/>
    </source>
</evidence>
<evidence type="ECO:0000256" key="4">
    <source>
        <dbReference type="ARBA" id="ARBA00022499"/>
    </source>
</evidence>
<dbReference type="InterPro" id="IPR013087">
    <property type="entry name" value="Znf_C2H2_type"/>
</dbReference>
<evidence type="ECO:0000256" key="5">
    <source>
        <dbReference type="ARBA" id="ARBA00022553"/>
    </source>
</evidence>
<dbReference type="Pfam" id="PF01352">
    <property type="entry name" value="KRAB"/>
    <property type="match status" value="1"/>
</dbReference>
<keyword evidence="5" id="KW-0597">Phosphoprotein</keyword>
<dbReference type="FunFam" id="3.30.160.60:FF:000250">
    <property type="entry name" value="zinc finger protein 197 isoform X1"/>
    <property type="match status" value="2"/>
</dbReference>
<keyword evidence="8 17" id="KW-0863">Zinc-finger</keyword>
<evidence type="ECO:0000256" key="9">
    <source>
        <dbReference type="ARBA" id="ARBA00022833"/>
    </source>
</evidence>
<evidence type="ECO:0000256" key="12">
    <source>
        <dbReference type="ARBA" id="ARBA00023125"/>
    </source>
</evidence>
<dbReference type="EMBL" id="AGTP01102965">
    <property type="status" value="NOT_ANNOTATED_CDS"/>
    <property type="molecule type" value="Genomic_DNA"/>
</dbReference>